<protein>
    <submittedName>
        <fullName evidence="2">Transposase IS200 like</fullName>
    </submittedName>
</protein>
<dbReference type="AlphaFoldDB" id="A0A1H6KFS7"/>
<dbReference type="SMART" id="SM01321">
    <property type="entry name" value="Y1_Tnp"/>
    <property type="match status" value="1"/>
</dbReference>
<dbReference type="InterPro" id="IPR002686">
    <property type="entry name" value="Transposase_17"/>
</dbReference>
<dbReference type="PANTHER" id="PTHR34322">
    <property type="entry name" value="TRANSPOSASE, Y1_TNP DOMAIN-CONTAINING"/>
    <property type="match status" value="1"/>
</dbReference>
<dbReference type="RefSeq" id="WP_091096901.1">
    <property type="nucleotide sequence ID" value="NZ_FNXE01000009.1"/>
</dbReference>
<dbReference type="Gene3D" id="3.30.70.1290">
    <property type="entry name" value="Transposase IS200-like"/>
    <property type="match status" value="1"/>
</dbReference>
<feature type="domain" description="Transposase IS200-like" evidence="1">
    <location>
        <begin position="3"/>
        <end position="164"/>
    </location>
</feature>
<dbReference type="OrthoDB" id="9788881at2"/>
<dbReference type="GO" id="GO:0004803">
    <property type="term" value="F:transposase activity"/>
    <property type="evidence" value="ECO:0007669"/>
    <property type="project" value="InterPro"/>
</dbReference>
<dbReference type="STRING" id="1159016.SAMN02927937_00959"/>
<evidence type="ECO:0000313" key="3">
    <source>
        <dbReference type="Proteomes" id="UP000199634"/>
    </source>
</evidence>
<accession>A0A1H6KFS7</accession>
<sequence length="225" mass="27396">MLIFEKYYHIYNHANGDENLFREQKNYEYFLQKYIQHISPIAETVAWCLMPNHFHLLVKIKSEEEIVSAFLSSTFPKFRTLEKLELEKLELEKFKQLEKFKKLETLEARSNFLSKQFANFFSSYTQSFNKVYGRRGSLFLKNFKRKEILDENYLRNLILYIHLNPVKHGFTNEISDWKWSSYQTFPIEHTEMLRMLFADEENYQYVHQGKRSNFKEYESLEIELT</sequence>
<reference evidence="2 3" key="1">
    <citation type="submission" date="2016-10" db="EMBL/GenBank/DDBJ databases">
        <authorList>
            <person name="de Groot N.N."/>
        </authorList>
    </citation>
    <scope>NUCLEOTIDE SEQUENCE [LARGE SCALE GENOMIC DNA]</scope>
    <source>
        <strain evidence="2 3">CGMCC 1.10825</strain>
    </source>
</reference>
<dbReference type="GO" id="GO:0003677">
    <property type="term" value="F:DNA binding"/>
    <property type="evidence" value="ECO:0007669"/>
    <property type="project" value="InterPro"/>
</dbReference>
<organism evidence="2 3">
    <name type="scientific">Paenimyroides marinum</name>
    <dbReference type="NCBI Taxonomy" id="1159016"/>
    <lineage>
        <taxon>Bacteria</taxon>
        <taxon>Pseudomonadati</taxon>
        <taxon>Bacteroidota</taxon>
        <taxon>Flavobacteriia</taxon>
        <taxon>Flavobacteriales</taxon>
        <taxon>Flavobacteriaceae</taxon>
        <taxon>Paenimyroides</taxon>
    </lineage>
</organism>
<dbReference type="Proteomes" id="UP000199634">
    <property type="component" value="Unassembled WGS sequence"/>
</dbReference>
<dbReference type="SUPFAM" id="SSF143422">
    <property type="entry name" value="Transposase IS200-like"/>
    <property type="match status" value="1"/>
</dbReference>
<dbReference type="EMBL" id="FNXE01000009">
    <property type="protein sequence ID" value="SEH70340.1"/>
    <property type="molecule type" value="Genomic_DNA"/>
</dbReference>
<evidence type="ECO:0000259" key="1">
    <source>
        <dbReference type="SMART" id="SM01321"/>
    </source>
</evidence>
<keyword evidence="3" id="KW-1185">Reference proteome</keyword>
<dbReference type="PANTHER" id="PTHR34322:SF2">
    <property type="entry name" value="TRANSPOSASE IS200-LIKE DOMAIN-CONTAINING PROTEIN"/>
    <property type="match status" value="1"/>
</dbReference>
<proteinExistence type="predicted"/>
<gene>
    <name evidence="2" type="ORF">SAMN02927937_00959</name>
</gene>
<dbReference type="InterPro" id="IPR036515">
    <property type="entry name" value="Transposase_17_sf"/>
</dbReference>
<dbReference type="GO" id="GO:0006313">
    <property type="term" value="P:DNA transposition"/>
    <property type="evidence" value="ECO:0007669"/>
    <property type="project" value="InterPro"/>
</dbReference>
<name>A0A1H6KFS7_9FLAO</name>
<evidence type="ECO:0000313" key="2">
    <source>
        <dbReference type="EMBL" id="SEH70340.1"/>
    </source>
</evidence>